<dbReference type="EMBL" id="JAIWQS010000010">
    <property type="protein sequence ID" value="KAJ8751986.1"/>
    <property type="molecule type" value="Genomic_DNA"/>
</dbReference>
<proteinExistence type="predicted"/>
<comment type="caution">
    <text evidence="2">The sequence shown here is derived from an EMBL/GenBank/DDBJ whole genome shotgun (WGS) entry which is preliminary data.</text>
</comment>
<feature type="domain" description="K+ potassium transporter C-terminal" evidence="1">
    <location>
        <begin position="23"/>
        <end position="200"/>
    </location>
</feature>
<sequence>MGEAAYLSKNKEDLHNSFYKAIPVAMVPKVPDSERFSSRIEPPNRLCSVAPRYGYKDSSDSYGFETQLVEKMTEFLKWQCNSNEIEVSDQSLLGVRGAVLVGNKGNGNNEELGGGARRRKVRFQLSDGQSEELSSFMEAQEAGMAYIIGNTRVMAGDTSSLFKRFVINIIYGSLRSISRRPATTLAIPQSSLVEVCMVYRV</sequence>
<evidence type="ECO:0000313" key="3">
    <source>
        <dbReference type="Proteomes" id="UP001159364"/>
    </source>
</evidence>
<dbReference type="InterPro" id="IPR003855">
    <property type="entry name" value="K+_transporter"/>
</dbReference>
<gene>
    <name evidence="2" type="ORF">K2173_000732</name>
</gene>
<reference evidence="2 3" key="1">
    <citation type="submission" date="2021-09" db="EMBL/GenBank/DDBJ databases">
        <title>Genomic insights and catalytic innovation underlie evolution of tropane alkaloids biosynthesis.</title>
        <authorList>
            <person name="Wang Y.-J."/>
            <person name="Tian T."/>
            <person name="Huang J.-P."/>
            <person name="Huang S.-X."/>
        </authorList>
    </citation>
    <scope>NUCLEOTIDE SEQUENCE [LARGE SCALE GENOMIC DNA]</scope>
    <source>
        <strain evidence="2">KIB-2018</strain>
        <tissue evidence="2">Leaf</tissue>
    </source>
</reference>
<evidence type="ECO:0000259" key="1">
    <source>
        <dbReference type="Pfam" id="PF22776"/>
    </source>
</evidence>
<dbReference type="Pfam" id="PF22776">
    <property type="entry name" value="K_trans_C"/>
    <property type="match status" value="1"/>
</dbReference>
<protein>
    <recommendedName>
        <fullName evidence="1">K+ potassium transporter C-terminal domain-containing protein</fullName>
    </recommendedName>
</protein>
<evidence type="ECO:0000313" key="2">
    <source>
        <dbReference type="EMBL" id="KAJ8751986.1"/>
    </source>
</evidence>
<dbReference type="InterPro" id="IPR053952">
    <property type="entry name" value="K_trans_C"/>
</dbReference>
<dbReference type="PANTHER" id="PTHR30540">
    <property type="entry name" value="OSMOTIC STRESS POTASSIUM TRANSPORTER"/>
    <property type="match status" value="1"/>
</dbReference>
<keyword evidence="3" id="KW-1185">Reference proteome</keyword>
<dbReference type="GO" id="GO:0015079">
    <property type="term" value="F:potassium ion transmembrane transporter activity"/>
    <property type="evidence" value="ECO:0007669"/>
    <property type="project" value="InterPro"/>
</dbReference>
<name>A0AAV8SI96_9ROSI</name>
<organism evidence="2 3">
    <name type="scientific">Erythroxylum novogranatense</name>
    <dbReference type="NCBI Taxonomy" id="1862640"/>
    <lineage>
        <taxon>Eukaryota</taxon>
        <taxon>Viridiplantae</taxon>
        <taxon>Streptophyta</taxon>
        <taxon>Embryophyta</taxon>
        <taxon>Tracheophyta</taxon>
        <taxon>Spermatophyta</taxon>
        <taxon>Magnoliopsida</taxon>
        <taxon>eudicotyledons</taxon>
        <taxon>Gunneridae</taxon>
        <taxon>Pentapetalae</taxon>
        <taxon>rosids</taxon>
        <taxon>fabids</taxon>
        <taxon>Malpighiales</taxon>
        <taxon>Erythroxylaceae</taxon>
        <taxon>Erythroxylum</taxon>
    </lineage>
</organism>
<dbReference type="GO" id="GO:0016020">
    <property type="term" value="C:membrane"/>
    <property type="evidence" value="ECO:0007669"/>
    <property type="project" value="InterPro"/>
</dbReference>
<accession>A0AAV8SI96</accession>
<dbReference type="Proteomes" id="UP001159364">
    <property type="component" value="Linkage Group LG10"/>
</dbReference>
<dbReference type="AlphaFoldDB" id="A0AAV8SI96"/>
<dbReference type="PANTHER" id="PTHR30540:SF137">
    <property type="entry name" value="POTASSIUM TRANSPORTER"/>
    <property type="match status" value="1"/>
</dbReference>